<dbReference type="GO" id="GO:0017056">
    <property type="term" value="F:structural constituent of nuclear pore"/>
    <property type="evidence" value="ECO:0007669"/>
    <property type="project" value="InterPro"/>
</dbReference>
<feature type="region of interest" description="Disordered" evidence="5">
    <location>
        <begin position="1"/>
        <end position="107"/>
    </location>
</feature>
<dbReference type="GO" id="GO:0016973">
    <property type="term" value="P:poly(A)+ mRNA export from nucleus"/>
    <property type="evidence" value="ECO:0007669"/>
    <property type="project" value="TreeGrafter"/>
</dbReference>
<dbReference type="Pfam" id="PF08801">
    <property type="entry name" value="Nucleoporin_N"/>
    <property type="match status" value="1"/>
</dbReference>
<evidence type="ECO:0000313" key="8">
    <source>
        <dbReference type="Proteomes" id="UP000503462"/>
    </source>
</evidence>
<name>A0A6H0XQ29_9PEZI</name>
<evidence type="ECO:0000259" key="6">
    <source>
        <dbReference type="Pfam" id="PF08801"/>
    </source>
</evidence>
<gene>
    <name evidence="7" type="ORF">AMS68_002389</name>
</gene>
<dbReference type="OrthoDB" id="103454at2759"/>
<organism evidence="7 8">
    <name type="scientific">Peltaster fructicola</name>
    <dbReference type="NCBI Taxonomy" id="286661"/>
    <lineage>
        <taxon>Eukaryota</taxon>
        <taxon>Fungi</taxon>
        <taxon>Dikarya</taxon>
        <taxon>Ascomycota</taxon>
        <taxon>Pezizomycotina</taxon>
        <taxon>Dothideomycetes</taxon>
        <taxon>Dothideomycetes incertae sedis</taxon>
        <taxon>Peltaster</taxon>
    </lineage>
</organism>
<proteinExistence type="inferred from homology"/>
<accession>A0A6H0XQ29</accession>
<dbReference type="GO" id="GO:0000972">
    <property type="term" value="P:transcription-dependent tethering of RNA polymerase II gene DNA at nuclear periphery"/>
    <property type="evidence" value="ECO:0007669"/>
    <property type="project" value="TreeGrafter"/>
</dbReference>
<dbReference type="SUPFAM" id="SSF117289">
    <property type="entry name" value="Nucleoporin domain"/>
    <property type="match status" value="1"/>
</dbReference>
<comment type="similarity">
    <text evidence="2">Belongs to the nucleoporin Nup133 family.</text>
</comment>
<evidence type="ECO:0000256" key="3">
    <source>
        <dbReference type="ARBA" id="ARBA00022448"/>
    </source>
</evidence>
<evidence type="ECO:0000256" key="4">
    <source>
        <dbReference type="ARBA" id="ARBA00023242"/>
    </source>
</evidence>
<dbReference type="PANTHER" id="PTHR13405">
    <property type="entry name" value="NUCLEAR PORE COMPLEX PROTEIN NUP133"/>
    <property type="match status" value="1"/>
</dbReference>
<evidence type="ECO:0000256" key="5">
    <source>
        <dbReference type="SAM" id="MobiDB-lite"/>
    </source>
</evidence>
<dbReference type="EMBL" id="CP051140">
    <property type="protein sequence ID" value="QIW96871.1"/>
    <property type="molecule type" value="Genomic_DNA"/>
</dbReference>
<dbReference type="InterPro" id="IPR015943">
    <property type="entry name" value="WD40/YVTN_repeat-like_dom_sf"/>
</dbReference>
<dbReference type="InterPro" id="IPR037624">
    <property type="entry name" value="Nup133-like"/>
</dbReference>
<dbReference type="AlphaFoldDB" id="A0A6H0XQ29"/>
<dbReference type="InterPro" id="IPR014908">
    <property type="entry name" value="Nucleoporin_Nup133/Nup155_N"/>
</dbReference>
<sequence>MAHKDHQEPPATERSLRNPRRRNRVDSENIKTAPRRKRSKLSATTFLPRDSPEESAEDNAQANGHAPKSVPRSYGRQTSASIASGDIDLPVRASRNPVKRTHRARNAQVLTQNKNYSVKLLHNTPKGLQDQGSSFRGGISAHASLALAITRESAYIWDYNGHTAASNTKTIEIPFRCAAHDPIPFGALVANSTDDLGLILVSATSGRIVYHESIERVTSLGFFQEQRAGVEGTITGLFSGERLVELTSADPAGYVALLSSGRVVHISLKDAQGKPKITTQILYTNEQSAGGLFGSIKNILGSGAWKQAISAVRVRSLERGQVQVLGLMERGELRLWDLDWSGRYDFRAAIDFREQLQHELRQMRPAERHSDVDYLALLDIAVLEKTQHPSRELVSVASGKPMDAVLLVRCGAAGMHTYALVEFSLVGNDFNLARILDVNVDAQTSEDSHQARVLVPTPGHTAFVVLPNAVAIMSLATAASQPEAQLHDVSYIEPTPFQDAIYMKSSLSMSGGDIDISRSNADATCVVFVNGAGLVRVNTHDVQIEPEDPETCVRSRIEQAVFYGYQDNNILDLLRAAAKPAHPDDVEQAVIGISEAILQSSPEFFPQTTRSSTRICGLGEMQQRT</sequence>
<dbReference type="PANTHER" id="PTHR13405:SF11">
    <property type="entry name" value="NUCLEAR PORE COMPLEX PROTEIN NUP133"/>
    <property type="match status" value="1"/>
</dbReference>
<evidence type="ECO:0000256" key="2">
    <source>
        <dbReference type="ARBA" id="ARBA00005569"/>
    </source>
</evidence>
<keyword evidence="4" id="KW-0539">Nucleus</keyword>
<feature type="domain" description="Nucleoporin Nup133/Nup155-like N-terminal" evidence="6">
    <location>
        <begin position="111"/>
        <end position="536"/>
    </location>
</feature>
<keyword evidence="8" id="KW-1185">Reference proteome</keyword>
<reference evidence="7 8" key="1">
    <citation type="journal article" date="2016" name="Sci. Rep.">
        <title>Peltaster fructicola genome reveals evolution from an invasive phytopathogen to an ectophytic parasite.</title>
        <authorList>
            <person name="Xu C."/>
            <person name="Chen H."/>
            <person name="Gleason M.L."/>
            <person name="Xu J.R."/>
            <person name="Liu H."/>
            <person name="Zhang R."/>
            <person name="Sun G."/>
        </authorList>
    </citation>
    <scope>NUCLEOTIDE SEQUENCE [LARGE SCALE GENOMIC DNA]</scope>
    <source>
        <strain evidence="7 8">LNHT1506</strain>
    </source>
</reference>
<protein>
    <recommendedName>
        <fullName evidence="6">Nucleoporin Nup133/Nup155-like N-terminal domain-containing protein</fullName>
    </recommendedName>
</protein>
<dbReference type="Gene3D" id="2.130.10.10">
    <property type="entry name" value="YVTN repeat-like/Quinoprotein amine dehydrogenase"/>
    <property type="match status" value="1"/>
</dbReference>
<dbReference type="GO" id="GO:0031080">
    <property type="term" value="C:nuclear pore outer ring"/>
    <property type="evidence" value="ECO:0007669"/>
    <property type="project" value="TreeGrafter"/>
</dbReference>
<evidence type="ECO:0000256" key="1">
    <source>
        <dbReference type="ARBA" id="ARBA00004123"/>
    </source>
</evidence>
<keyword evidence="3" id="KW-0813">Transport</keyword>
<comment type="subcellular location">
    <subcellularLocation>
        <location evidence="1">Nucleus</location>
    </subcellularLocation>
</comment>
<dbReference type="GO" id="GO:0006606">
    <property type="term" value="P:protein import into nucleus"/>
    <property type="evidence" value="ECO:0007669"/>
    <property type="project" value="TreeGrafter"/>
</dbReference>
<dbReference type="Proteomes" id="UP000503462">
    <property type="component" value="Chromosome 2"/>
</dbReference>
<evidence type="ECO:0000313" key="7">
    <source>
        <dbReference type="EMBL" id="QIW96871.1"/>
    </source>
</evidence>